<dbReference type="InterPro" id="IPR004842">
    <property type="entry name" value="SLC12A_fam"/>
</dbReference>
<accession>A0ABS5K081</accession>
<comment type="caution">
    <text evidence="7">The sequence shown here is derived from an EMBL/GenBank/DDBJ whole genome shotgun (WGS) entry which is preliminary data.</text>
</comment>
<feature type="transmembrane region" description="Helical" evidence="5">
    <location>
        <begin position="270"/>
        <end position="295"/>
    </location>
</feature>
<evidence type="ECO:0000256" key="1">
    <source>
        <dbReference type="ARBA" id="ARBA00004141"/>
    </source>
</evidence>
<gene>
    <name evidence="7" type="ORF">KEM10_19965</name>
</gene>
<name>A0ABS5K081_9BACT</name>
<evidence type="ECO:0000256" key="2">
    <source>
        <dbReference type="ARBA" id="ARBA00022692"/>
    </source>
</evidence>
<feature type="transmembrane region" description="Helical" evidence="5">
    <location>
        <begin position="81"/>
        <end position="107"/>
    </location>
</feature>
<feature type="transmembrane region" description="Helical" evidence="5">
    <location>
        <begin position="230"/>
        <end position="250"/>
    </location>
</feature>
<keyword evidence="2 5" id="KW-0812">Transmembrane</keyword>
<keyword evidence="8" id="KW-1185">Reference proteome</keyword>
<evidence type="ECO:0000256" key="5">
    <source>
        <dbReference type="SAM" id="Phobius"/>
    </source>
</evidence>
<keyword evidence="3 5" id="KW-1133">Transmembrane helix</keyword>
<feature type="transmembrane region" description="Helical" evidence="5">
    <location>
        <begin position="157"/>
        <end position="176"/>
    </location>
</feature>
<evidence type="ECO:0000259" key="6">
    <source>
        <dbReference type="Pfam" id="PF00324"/>
    </source>
</evidence>
<evidence type="ECO:0000313" key="7">
    <source>
        <dbReference type="EMBL" id="MBS2100572.1"/>
    </source>
</evidence>
<feature type="transmembrane region" description="Helical" evidence="5">
    <location>
        <begin position="353"/>
        <end position="374"/>
    </location>
</feature>
<proteinExistence type="predicted"/>
<dbReference type="Gene3D" id="1.20.1740.10">
    <property type="entry name" value="Amino acid/polyamine transporter I"/>
    <property type="match status" value="1"/>
</dbReference>
<feature type="transmembrane region" description="Helical" evidence="5">
    <location>
        <begin position="408"/>
        <end position="424"/>
    </location>
</feature>
<feature type="domain" description="Amino acid permease/ SLC12A" evidence="6">
    <location>
        <begin position="12"/>
        <end position="425"/>
    </location>
</feature>
<feature type="transmembrane region" description="Helical" evidence="5">
    <location>
        <begin position="37"/>
        <end position="60"/>
    </location>
</feature>
<dbReference type="PANTHER" id="PTHR11827">
    <property type="entry name" value="SOLUTE CARRIER FAMILY 12, CATION COTRANSPORTERS"/>
    <property type="match status" value="1"/>
</dbReference>
<organism evidence="7 8">
    <name type="scientific">Carboxylicivirga linearis</name>
    <dbReference type="NCBI Taxonomy" id="1628157"/>
    <lineage>
        <taxon>Bacteria</taxon>
        <taxon>Pseudomonadati</taxon>
        <taxon>Bacteroidota</taxon>
        <taxon>Bacteroidia</taxon>
        <taxon>Marinilabiliales</taxon>
        <taxon>Marinilabiliaceae</taxon>
        <taxon>Carboxylicivirga</taxon>
    </lineage>
</organism>
<dbReference type="EMBL" id="JAGUCO010000025">
    <property type="protein sequence ID" value="MBS2100572.1"/>
    <property type="molecule type" value="Genomic_DNA"/>
</dbReference>
<feature type="transmembrane region" description="Helical" evidence="5">
    <location>
        <begin position="386"/>
        <end position="402"/>
    </location>
</feature>
<dbReference type="PANTHER" id="PTHR11827:SF72">
    <property type="entry name" value="GH08340P"/>
    <property type="match status" value="1"/>
</dbReference>
<evidence type="ECO:0000256" key="3">
    <source>
        <dbReference type="ARBA" id="ARBA00022989"/>
    </source>
</evidence>
<evidence type="ECO:0000313" key="8">
    <source>
        <dbReference type="Proteomes" id="UP000708576"/>
    </source>
</evidence>
<feature type="transmembrane region" description="Helical" evidence="5">
    <location>
        <begin position="328"/>
        <end position="347"/>
    </location>
</feature>
<dbReference type="Pfam" id="PF00324">
    <property type="entry name" value="AA_permease"/>
    <property type="match status" value="1"/>
</dbReference>
<comment type="subcellular location">
    <subcellularLocation>
        <location evidence="1">Membrane</location>
        <topology evidence="1">Multi-pass membrane protein</topology>
    </subcellularLocation>
</comment>
<feature type="transmembrane region" description="Helical" evidence="5">
    <location>
        <begin position="196"/>
        <end position="218"/>
    </location>
</feature>
<feature type="transmembrane region" description="Helical" evidence="5">
    <location>
        <begin position="12"/>
        <end position="31"/>
    </location>
</feature>
<feature type="transmembrane region" description="Helical" evidence="5">
    <location>
        <begin position="127"/>
        <end position="145"/>
    </location>
</feature>
<dbReference type="Proteomes" id="UP000708576">
    <property type="component" value="Unassembled WGS sequence"/>
</dbReference>
<sequence>MSNKQGFGTAPVFFTAISTILGAILFLRFGYAVGTTGLFGGILIIILGHLITIPTALAISEIATNQRVEGGGEYFIISRSFGLNIGATIGMALFMSQAISVAFYVIAFTETFEPLFEWWSQNFGWELPRQAISLPVMAMLSWLILKKGANMGVKALYIVVVLLAISLAAFFIGSPSETEAAIIGNQNIGFFNRKDFFSVFAICFPAFTGMTAGVGLSGDLKNPGKSIPKGTMFATLAGMLFYGAVVYKLAISSPQEDLLTQQLVMKNIAIGGFILIPIGLAASTISSALGSILVAPRTLQALAGDRSFPTTKVNAFLAKGKGSSREPVNASFIAIIIAFIFVGLGNVDFVAEIISMFFMITYGSLCLISFLNHFGSAPSYRPRFRSKWYISLAGFVLSVWMMFQINALYTIIAYIFITLLYLYINSYHKDRKGFEAIFKEAIFQVNRKLQVYMQRNKGKNEKDEWRPAALCISSHSFERDKIFRLMNWISYKHGFGTYFHFIEGYFSRKSYTEAKEELNRLINIQSDDEDHSVYIDTMISPSYTTAIAQAIQSPSISGMENNMVIFEYDKQYADELNRIIENINLTRAGAYDVCVFAQSNKTIKYKNGIHVWIRPTDHTNANLMILLGYIILSHPEWKKGHIKIYSMCPKEKMEETRLDLQELVQDGRLPITLSNIEILPVEENVSVKSLINKHSADAGLTIVGFREEQLKHSQNEVFNGYDELGDILFVNSQEEKVIS</sequence>
<reference evidence="7 8" key="1">
    <citation type="journal article" date="2015" name="Int. J. Syst. Evol. Microbiol.">
        <title>Carboxylicivirga linearis sp. nov., isolated from a sea cucumber culture pond.</title>
        <authorList>
            <person name="Wang F.Q."/>
            <person name="Zhou Y.X."/>
            <person name="Lin X.Z."/>
            <person name="Chen G.J."/>
            <person name="Du Z.J."/>
        </authorList>
    </citation>
    <scope>NUCLEOTIDE SEQUENCE [LARGE SCALE GENOMIC DNA]</scope>
    <source>
        <strain evidence="7 8">FB218</strain>
    </source>
</reference>
<dbReference type="InterPro" id="IPR004841">
    <property type="entry name" value="AA-permease/SLC12A_dom"/>
</dbReference>
<evidence type="ECO:0000256" key="4">
    <source>
        <dbReference type="ARBA" id="ARBA00023136"/>
    </source>
</evidence>
<protein>
    <submittedName>
        <fullName evidence="7">Amino acid permease</fullName>
    </submittedName>
</protein>
<dbReference type="RefSeq" id="WP_212218683.1">
    <property type="nucleotide sequence ID" value="NZ_JAGUCO010000025.1"/>
</dbReference>
<keyword evidence="4 5" id="KW-0472">Membrane</keyword>